<evidence type="ECO:0000256" key="1">
    <source>
        <dbReference type="PIRNR" id="PIRNR005295"/>
    </source>
</evidence>
<sequence length="243" mass="27978">MELFDAHIHSEGRSIEELKKMSENGIKKALTCAFYPIQPKYGETLIDLFRKLVEFESYRGKKADMKIYAAVGIHPRCIPPNWKDVIKFMETDFGYVAFGEIGLEDGDDKETEVFKAQLILAKRLDVPCIIHTPRRNKKVITEKILKILEEISFPEDLALIDHVSFETFEMIQEKQYHIGLTVQPEKLSVREAVEILNKYGDEKIVANSDTGFSESDMLAVRKLYDACRNLKITAENAEKFLRI</sequence>
<dbReference type="PIRSF" id="PIRSF005295">
    <property type="entry name" value="UCP005295_TatD"/>
    <property type="match status" value="1"/>
</dbReference>
<dbReference type="GO" id="GO:0046872">
    <property type="term" value="F:metal ion binding"/>
    <property type="evidence" value="ECO:0007669"/>
    <property type="project" value="UniProtKB-KW"/>
</dbReference>
<comment type="similarity">
    <text evidence="1">Belongs to the metallo-dependent hydrolases superfamily.</text>
</comment>
<comment type="caution">
    <text evidence="2">The sequence shown here is derived from an EMBL/GenBank/DDBJ whole genome shotgun (WGS) entry which is preliminary data.</text>
</comment>
<dbReference type="Gene3D" id="3.20.20.140">
    <property type="entry name" value="Metal-dependent hydrolases"/>
    <property type="match status" value="1"/>
</dbReference>
<organism evidence="2">
    <name type="scientific">Geoglobus ahangari</name>
    <dbReference type="NCBI Taxonomy" id="113653"/>
    <lineage>
        <taxon>Archaea</taxon>
        <taxon>Methanobacteriati</taxon>
        <taxon>Methanobacteriota</taxon>
        <taxon>Archaeoglobi</taxon>
        <taxon>Archaeoglobales</taxon>
        <taxon>Archaeoglobaceae</taxon>
        <taxon>Geoglobus</taxon>
    </lineage>
</organism>
<dbReference type="EMBL" id="DTAK01000046">
    <property type="protein sequence ID" value="HGU59730.1"/>
    <property type="molecule type" value="Genomic_DNA"/>
</dbReference>
<dbReference type="SUPFAM" id="SSF51556">
    <property type="entry name" value="Metallo-dependent hydrolases"/>
    <property type="match status" value="1"/>
</dbReference>
<evidence type="ECO:0000313" key="3">
    <source>
        <dbReference type="EMBL" id="HGU59730.1"/>
    </source>
</evidence>
<dbReference type="GO" id="GO:0016788">
    <property type="term" value="F:hydrolase activity, acting on ester bonds"/>
    <property type="evidence" value="ECO:0007669"/>
    <property type="project" value="UniProtKB-UniRule"/>
</dbReference>
<name>A0A7C3YFD5_9EURY</name>
<dbReference type="AlphaFoldDB" id="A0A7C3YFD5"/>
<dbReference type="Pfam" id="PF01026">
    <property type="entry name" value="TatD_DNase"/>
    <property type="match status" value="1"/>
</dbReference>
<accession>A0A7C3YFD5</accession>
<evidence type="ECO:0000313" key="2">
    <source>
        <dbReference type="EMBL" id="HGE66200.1"/>
    </source>
</evidence>
<gene>
    <name evidence="3" type="ORF">ENT89_06230</name>
    <name evidence="2" type="ORF">ENX77_03620</name>
</gene>
<dbReference type="InterPro" id="IPR012022">
    <property type="entry name" value="UCP005295"/>
</dbReference>
<dbReference type="PANTHER" id="PTHR42658:SF1">
    <property type="entry name" value="HYDROLASE TATD"/>
    <property type="match status" value="1"/>
</dbReference>
<keyword evidence="1" id="KW-0479">Metal-binding</keyword>
<proteinExistence type="inferred from homology"/>
<reference evidence="2" key="1">
    <citation type="journal article" date="2020" name="mSystems">
        <title>Genome- and Community-Level Interaction Insights into Carbon Utilization and Element Cycling Functions of Hydrothermarchaeota in Hydrothermal Sediment.</title>
        <authorList>
            <person name="Zhou Z."/>
            <person name="Liu Y."/>
            <person name="Xu W."/>
            <person name="Pan J."/>
            <person name="Luo Z.H."/>
            <person name="Li M."/>
        </authorList>
    </citation>
    <scope>NUCLEOTIDE SEQUENCE [LARGE SCALE GENOMIC DNA]</scope>
    <source>
        <strain evidence="3">SpSt-62</strain>
        <strain evidence="2">SpSt-97</strain>
    </source>
</reference>
<dbReference type="InterPro" id="IPR032466">
    <property type="entry name" value="Metal_Hydrolase"/>
</dbReference>
<protein>
    <submittedName>
        <fullName evidence="2">Deoxyribonuclease</fullName>
    </submittedName>
</protein>
<dbReference type="EMBL" id="DTPI01000024">
    <property type="protein sequence ID" value="HGE66200.1"/>
    <property type="molecule type" value="Genomic_DNA"/>
</dbReference>
<dbReference type="InterPro" id="IPR001130">
    <property type="entry name" value="TatD-like"/>
</dbReference>
<keyword evidence="1" id="KW-0378">Hydrolase</keyword>
<dbReference type="PANTHER" id="PTHR42658">
    <property type="entry name" value="HYDROLASE TATD"/>
    <property type="match status" value="1"/>
</dbReference>